<feature type="compositionally biased region" description="Basic and acidic residues" evidence="1">
    <location>
        <begin position="161"/>
        <end position="174"/>
    </location>
</feature>
<proteinExistence type="predicted"/>
<accession>H2ZE93</accession>
<dbReference type="InParanoid" id="H2ZE93"/>
<dbReference type="Proteomes" id="UP000007875">
    <property type="component" value="Unassembled WGS sequence"/>
</dbReference>
<feature type="compositionally biased region" description="Basic residues" evidence="1">
    <location>
        <begin position="382"/>
        <end position="396"/>
    </location>
</feature>
<evidence type="ECO:0000313" key="3">
    <source>
        <dbReference type="Proteomes" id="UP000007875"/>
    </source>
</evidence>
<feature type="region of interest" description="Disordered" evidence="1">
    <location>
        <begin position="1"/>
        <end position="396"/>
    </location>
</feature>
<evidence type="ECO:0000313" key="2">
    <source>
        <dbReference type="Ensembl" id="ENSCSAVP00000015909.1"/>
    </source>
</evidence>
<reference evidence="2" key="3">
    <citation type="submission" date="2025-09" db="UniProtKB">
        <authorList>
            <consortium name="Ensembl"/>
        </authorList>
    </citation>
    <scope>IDENTIFICATION</scope>
</reference>
<protein>
    <submittedName>
        <fullName evidence="2">Uncharacterized protein</fullName>
    </submittedName>
</protein>
<feature type="compositionally biased region" description="Polar residues" evidence="1">
    <location>
        <begin position="65"/>
        <end position="79"/>
    </location>
</feature>
<keyword evidence="3" id="KW-1185">Reference proteome</keyword>
<dbReference type="AlphaFoldDB" id="H2ZE93"/>
<organism evidence="2 3">
    <name type="scientific">Ciona savignyi</name>
    <name type="common">Pacific transparent sea squirt</name>
    <dbReference type="NCBI Taxonomy" id="51511"/>
    <lineage>
        <taxon>Eukaryota</taxon>
        <taxon>Metazoa</taxon>
        <taxon>Chordata</taxon>
        <taxon>Tunicata</taxon>
        <taxon>Ascidiacea</taxon>
        <taxon>Phlebobranchia</taxon>
        <taxon>Cionidae</taxon>
        <taxon>Ciona</taxon>
    </lineage>
</organism>
<feature type="compositionally biased region" description="Basic and acidic residues" evidence="1">
    <location>
        <begin position="369"/>
        <end position="381"/>
    </location>
</feature>
<reference evidence="3" key="1">
    <citation type="submission" date="2003-08" db="EMBL/GenBank/DDBJ databases">
        <authorList>
            <person name="Birren B."/>
            <person name="Nusbaum C."/>
            <person name="Abebe A."/>
            <person name="Abouelleil A."/>
            <person name="Adekoya E."/>
            <person name="Ait-zahra M."/>
            <person name="Allen N."/>
            <person name="Allen T."/>
            <person name="An P."/>
            <person name="Anderson M."/>
            <person name="Anderson S."/>
            <person name="Arachchi H."/>
            <person name="Armbruster J."/>
            <person name="Bachantsang P."/>
            <person name="Baldwin J."/>
            <person name="Barry A."/>
            <person name="Bayul T."/>
            <person name="Blitshsteyn B."/>
            <person name="Bloom T."/>
            <person name="Blye J."/>
            <person name="Boguslavskiy L."/>
            <person name="Borowsky M."/>
            <person name="Boukhgalter B."/>
            <person name="Brunache A."/>
            <person name="Butler J."/>
            <person name="Calixte N."/>
            <person name="Calvo S."/>
            <person name="Camarata J."/>
            <person name="Campo K."/>
            <person name="Chang J."/>
            <person name="Cheshatsang Y."/>
            <person name="Citroen M."/>
            <person name="Collymore A."/>
            <person name="Considine T."/>
            <person name="Cook A."/>
            <person name="Cooke P."/>
            <person name="Corum B."/>
            <person name="Cuomo C."/>
            <person name="David R."/>
            <person name="Dawoe T."/>
            <person name="Degray S."/>
            <person name="Dodge S."/>
            <person name="Dooley K."/>
            <person name="Dorje P."/>
            <person name="Dorjee K."/>
            <person name="Dorris L."/>
            <person name="Duffey N."/>
            <person name="Dupes A."/>
            <person name="Elkins T."/>
            <person name="Engels R."/>
            <person name="Erickson J."/>
            <person name="Farina A."/>
            <person name="Faro S."/>
            <person name="Ferreira P."/>
            <person name="Fischer H."/>
            <person name="Fitzgerald M."/>
            <person name="Foley K."/>
            <person name="Gage D."/>
            <person name="Galagan J."/>
            <person name="Gearin G."/>
            <person name="Gnerre S."/>
            <person name="Gnirke A."/>
            <person name="Goyette A."/>
            <person name="Graham J."/>
            <person name="Grandbois E."/>
            <person name="Gyaltsen K."/>
            <person name="Hafez N."/>
            <person name="Hagopian D."/>
            <person name="Hagos B."/>
            <person name="Hall J."/>
            <person name="Hatcher B."/>
            <person name="Heller A."/>
            <person name="Higgins H."/>
            <person name="Honan T."/>
            <person name="Horn A."/>
            <person name="Houde N."/>
            <person name="Hughes L."/>
            <person name="Hulme W."/>
            <person name="Husby E."/>
            <person name="Iliev I."/>
            <person name="Jaffe D."/>
            <person name="Jones C."/>
            <person name="Kamal M."/>
            <person name="Kamat A."/>
            <person name="Kamvysselis M."/>
            <person name="Karlsson E."/>
            <person name="Kells C."/>
            <person name="Kieu A."/>
            <person name="Kisner P."/>
            <person name="Kodira C."/>
            <person name="Kulbokas E."/>
            <person name="Labutti K."/>
            <person name="Lama D."/>
            <person name="Landers T."/>
            <person name="Leger J."/>
            <person name="Levine S."/>
            <person name="Lewis D."/>
            <person name="Lewis T."/>
            <person name="Lindblad-toh K."/>
            <person name="Liu X."/>
            <person name="Lokyitsang T."/>
            <person name="Lokyitsang Y."/>
            <person name="Lucien O."/>
            <person name="Lui A."/>
            <person name="Ma L.J."/>
            <person name="Mabbitt R."/>
            <person name="Macdonald J."/>
            <person name="Maclean C."/>
            <person name="Major J."/>
            <person name="Manning J."/>
            <person name="Marabella R."/>
            <person name="Maru K."/>
            <person name="Matthews C."/>
            <person name="Mauceli E."/>
            <person name="Mccarthy M."/>
            <person name="Mcdonough S."/>
            <person name="Mcghee T."/>
            <person name="Meldrim J."/>
            <person name="Meneus L."/>
            <person name="Mesirov J."/>
            <person name="Mihalev A."/>
            <person name="Mihova T."/>
            <person name="Mikkelsen T."/>
            <person name="Mlenga V."/>
            <person name="Moru K."/>
            <person name="Mozes J."/>
            <person name="Mulrain L."/>
            <person name="Munson G."/>
            <person name="Naylor J."/>
            <person name="Newes C."/>
            <person name="Nguyen C."/>
            <person name="Nguyen N."/>
            <person name="Nguyen T."/>
            <person name="Nicol R."/>
            <person name="Nielsen C."/>
            <person name="Nizzari M."/>
            <person name="Norbu C."/>
            <person name="Norbu N."/>
            <person name="O'donnell P."/>
            <person name="Okoawo O."/>
            <person name="O'leary S."/>
            <person name="Omotosho B."/>
            <person name="O'neill K."/>
            <person name="Osman S."/>
            <person name="Parker S."/>
            <person name="Perrin D."/>
            <person name="Phunkhang P."/>
            <person name="Piqani B."/>
            <person name="Purcell S."/>
            <person name="Rachupka T."/>
            <person name="Ramasamy U."/>
            <person name="Rameau R."/>
            <person name="Ray V."/>
            <person name="Raymond C."/>
            <person name="Retta R."/>
            <person name="Richardson S."/>
            <person name="Rise C."/>
            <person name="Rodriguez J."/>
            <person name="Rogers J."/>
            <person name="Rogov P."/>
            <person name="Rutman M."/>
            <person name="Schupbach R."/>
            <person name="Seaman C."/>
            <person name="Settipalli S."/>
            <person name="Sharpe T."/>
            <person name="Sheridan J."/>
            <person name="Sherpa N."/>
            <person name="Shi J."/>
            <person name="Smirnov S."/>
            <person name="Smith C."/>
            <person name="Sougnez C."/>
            <person name="Spencer B."/>
            <person name="Stalker J."/>
            <person name="Stange-thomann N."/>
            <person name="Stavropoulos S."/>
            <person name="Stetson K."/>
            <person name="Stone C."/>
            <person name="Stone S."/>
            <person name="Stubbs M."/>
            <person name="Talamas J."/>
            <person name="Tchuinga P."/>
            <person name="Tenzing P."/>
            <person name="Tesfaye S."/>
            <person name="Theodore J."/>
            <person name="Thoulutsang Y."/>
            <person name="Topham K."/>
            <person name="Towey S."/>
            <person name="Tsamla T."/>
            <person name="Tsomo N."/>
            <person name="Vallee D."/>
            <person name="Vassiliev H."/>
            <person name="Venkataraman V."/>
            <person name="Vinson J."/>
            <person name="Vo A."/>
            <person name="Wade C."/>
            <person name="Wang S."/>
            <person name="Wangchuk T."/>
            <person name="Wangdi T."/>
            <person name="Whittaker C."/>
            <person name="Wilkinson J."/>
            <person name="Wu Y."/>
            <person name="Wyman D."/>
            <person name="Yadav S."/>
            <person name="Yang S."/>
            <person name="Yang X."/>
            <person name="Yeager S."/>
            <person name="Yee E."/>
            <person name="Young G."/>
            <person name="Zainoun J."/>
            <person name="Zembeck L."/>
            <person name="Zimmer A."/>
            <person name="Zody M."/>
            <person name="Lander E."/>
        </authorList>
    </citation>
    <scope>NUCLEOTIDE SEQUENCE [LARGE SCALE GENOMIC DNA]</scope>
</reference>
<name>H2ZE93_CIOSA</name>
<dbReference type="Ensembl" id="ENSCSAVT00000016088.1">
    <property type="protein sequence ID" value="ENSCSAVP00000015909.1"/>
    <property type="gene ID" value="ENSCSAVG00000009359.1"/>
</dbReference>
<feature type="compositionally biased region" description="Basic and acidic residues" evidence="1">
    <location>
        <begin position="264"/>
        <end position="288"/>
    </location>
</feature>
<dbReference type="HOGENOM" id="CLU_697447_0_0_1"/>
<reference evidence="2" key="2">
    <citation type="submission" date="2025-08" db="UniProtKB">
        <authorList>
            <consortium name="Ensembl"/>
        </authorList>
    </citation>
    <scope>IDENTIFICATION</scope>
</reference>
<feature type="compositionally biased region" description="Low complexity" evidence="1">
    <location>
        <begin position="128"/>
        <end position="137"/>
    </location>
</feature>
<feature type="compositionally biased region" description="Basic residues" evidence="1">
    <location>
        <begin position="293"/>
        <end position="321"/>
    </location>
</feature>
<feature type="compositionally biased region" description="Low complexity" evidence="1">
    <location>
        <begin position="38"/>
        <end position="54"/>
    </location>
</feature>
<sequence>MPLSKNSTSHKEATPVKKLHSPPRSDKKLIKPLVAYQNFTSSSDSESFSKNTSNKVRNISHHNNPKTVTIKSSVVQASHKSIVEGRRHKSCDNKKDSVRASDNNKPKNKTNKSKKVKNKKHRERRSSEASSQSGYSSEDMDRHHRYPYNGTGYLPRSPFHRHGEDWRRYEDRRSPPHGYPQRFVQRPPLPIIRRSVTPPHSPRYRSPPRRDTYNDQPGNLDKDPRFDSPHGYNQSIHRKQDVDMRDTLDGLPPHPTTSPHYVHRTTEEPRISPRRKLGTDETKRDRGSSRSQSRSRHKHRKHKKHKRSRSSYRKPSKRFKSSKRDFSSHSDTESSDIEASDTSPPTQKSSGKSSSNLMTVKDLAAQLSENRRKLKEEEERGHRKRKHKHHKRRKEK</sequence>
<feature type="compositionally biased region" description="Polar residues" evidence="1">
    <location>
        <begin position="340"/>
        <end position="358"/>
    </location>
</feature>
<feature type="compositionally biased region" description="Basic and acidic residues" evidence="1">
    <location>
        <begin position="81"/>
        <end position="105"/>
    </location>
</feature>
<evidence type="ECO:0000256" key="1">
    <source>
        <dbReference type="SAM" id="MobiDB-lite"/>
    </source>
</evidence>
<feature type="compositionally biased region" description="Basic residues" evidence="1">
    <location>
        <begin position="106"/>
        <end position="124"/>
    </location>
</feature>
<feature type="compositionally biased region" description="Basic and acidic residues" evidence="1">
    <location>
        <begin position="238"/>
        <end position="248"/>
    </location>
</feature>
<feature type="compositionally biased region" description="Basic and acidic residues" evidence="1">
    <location>
        <begin position="322"/>
        <end position="332"/>
    </location>
</feature>